<dbReference type="SUPFAM" id="SSF101821">
    <property type="entry name" value="Aminopeptidase/glucanase lid domain"/>
    <property type="match status" value="1"/>
</dbReference>
<evidence type="ECO:0000313" key="7">
    <source>
        <dbReference type="Proteomes" id="UP000824116"/>
    </source>
</evidence>
<dbReference type="InterPro" id="IPR008007">
    <property type="entry name" value="Peptidase_M42"/>
</dbReference>
<feature type="active site" description="Proton acceptor" evidence="4">
    <location>
        <position position="219"/>
    </location>
</feature>
<dbReference type="GO" id="GO:0004177">
    <property type="term" value="F:aminopeptidase activity"/>
    <property type="evidence" value="ECO:0007669"/>
    <property type="project" value="UniProtKB-UniRule"/>
</dbReference>
<sequence>MEQYQTWILEKLQELTAIDSPTGFTGRVTDYLVEEYQKMGYEPVRTYKGGILIDLGGTEKEAVLTASHVDTLGAVTAEIKENGRLKLSPVGALCASTLETENCRIYTRFGEVYEGTCQLVNASSHVNGEFSQTVRTYQNIEIVLDENVRSGEDVRKLGIDNGDYVCFDPVTKITKSGYIKSRFLDDKLSAAVLMGYAKFLKDTKRTPKRKVYQYFTVFEEIGHGASASVPEDVTDVISVDMGCVGEGISCTEKEVSICAKDSGGPYHYDLTTELIKTAREHEISYAVDVYPFYTSDVEATLKSGYDIRHALIGPGVYASHGYERSHINGMMNTFRLLSAYLGTEEQD</sequence>
<feature type="binding site" evidence="5">
    <location>
        <position position="185"/>
    </location>
    <ligand>
        <name>Zn(2+)</name>
        <dbReference type="ChEBI" id="CHEBI:29105"/>
        <label>1</label>
    </ligand>
</feature>
<feature type="binding site" evidence="5">
    <location>
        <position position="68"/>
    </location>
    <ligand>
        <name>Zn(2+)</name>
        <dbReference type="ChEBI" id="CHEBI:29105"/>
        <label>1</label>
    </ligand>
</feature>
<keyword evidence="2" id="KW-0378">Hydrolase</keyword>
<dbReference type="GO" id="GO:0046872">
    <property type="term" value="F:metal ion binding"/>
    <property type="evidence" value="ECO:0007669"/>
    <property type="project" value="UniProtKB-UniRule"/>
</dbReference>
<dbReference type="EMBL" id="DXAY01000105">
    <property type="protein sequence ID" value="HIZ74480.1"/>
    <property type="molecule type" value="Genomic_DNA"/>
</dbReference>
<proteinExistence type="inferred from homology"/>
<feature type="binding site" evidence="5">
    <location>
        <position position="220"/>
    </location>
    <ligand>
        <name>Zn(2+)</name>
        <dbReference type="ChEBI" id="CHEBI:29105"/>
        <label>2</label>
    </ligand>
</feature>
<evidence type="ECO:0000256" key="1">
    <source>
        <dbReference type="ARBA" id="ARBA00022723"/>
    </source>
</evidence>
<dbReference type="InterPro" id="IPR051464">
    <property type="entry name" value="Peptidase_M42_aminopept"/>
</dbReference>
<dbReference type="Proteomes" id="UP000824116">
    <property type="component" value="Unassembled WGS sequence"/>
</dbReference>
<reference evidence="6" key="2">
    <citation type="submission" date="2021-04" db="EMBL/GenBank/DDBJ databases">
        <authorList>
            <person name="Gilroy R."/>
        </authorList>
    </citation>
    <scope>NUCLEOTIDE SEQUENCE</scope>
    <source>
        <strain evidence="6">CHK196-3914</strain>
    </source>
</reference>
<accession>A0A9D2K0H1</accession>
<dbReference type="Gene3D" id="3.40.630.10">
    <property type="entry name" value="Zn peptidases"/>
    <property type="match status" value="2"/>
</dbReference>
<evidence type="ECO:0000256" key="5">
    <source>
        <dbReference type="PIRSR" id="PIRSR001123-2"/>
    </source>
</evidence>
<dbReference type="PANTHER" id="PTHR32481">
    <property type="entry name" value="AMINOPEPTIDASE"/>
    <property type="match status" value="1"/>
</dbReference>
<protein>
    <submittedName>
        <fullName evidence="6">M42 family metallopeptidase</fullName>
    </submittedName>
</protein>
<gene>
    <name evidence="6" type="ORF">H9723_04450</name>
</gene>
<comment type="caution">
    <text evidence="6">The sequence shown here is derived from an EMBL/GenBank/DDBJ whole genome shotgun (WGS) entry which is preliminary data.</text>
</comment>
<dbReference type="SUPFAM" id="SSF53187">
    <property type="entry name" value="Zn-dependent exopeptidases"/>
    <property type="match status" value="1"/>
</dbReference>
<feature type="binding site" evidence="5">
    <location>
        <position position="240"/>
    </location>
    <ligand>
        <name>Zn(2+)</name>
        <dbReference type="ChEBI" id="CHEBI:29105"/>
        <label>1</label>
    </ligand>
</feature>
<dbReference type="PANTHER" id="PTHR32481:SF7">
    <property type="entry name" value="AMINOPEPTIDASE YHFE-RELATED"/>
    <property type="match status" value="1"/>
</dbReference>
<evidence type="ECO:0000256" key="4">
    <source>
        <dbReference type="PIRSR" id="PIRSR001123-1"/>
    </source>
</evidence>
<evidence type="ECO:0000256" key="3">
    <source>
        <dbReference type="PIRNR" id="PIRNR001123"/>
    </source>
</evidence>
<keyword evidence="1 5" id="KW-0479">Metal-binding</keyword>
<evidence type="ECO:0000313" key="6">
    <source>
        <dbReference type="EMBL" id="HIZ74480.1"/>
    </source>
</evidence>
<dbReference type="CDD" id="cd05657">
    <property type="entry name" value="M42_glucanase_like"/>
    <property type="match status" value="1"/>
</dbReference>
<organism evidence="6 7">
    <name type="scientific">Candidatus Mediterraneibacter stercoravium</name>
    <dbReference type="NCBI Taxonomy" id="2838685"/>
    <lineage>
        <taxon>Bacteria</taxon>
        <taxon>Bacillati</taxon>
        <taxon>Bacillota</taxon>
        <taxon>Clostridia</taxon>
        <taxon>Lachnospirales</taxon>
        <taxon>Lachnospiraceae</taxon>
        <taxon>Mediterraneibacter</taxon>
    </lineage>
</organism>
<feature type="binding site" evidence="5">
    <location>
        <position position="185"/>
    </location>
    <ligand>
        <name>Zn(2+)</name>
        <dbReference type="ChEBI" id="CHEBI:29105"/>
        <label>2</label>
    </ligand>
</feature>
<name>A0A9D2K0H1_9FIRM</name>
<comment type="cofactor">
    <cofactor evidence="5">
        <name>a divalent metal cation</name>
        <dbReference type="ChEBI" id="CHEBI:60240"/>
    </cofactor>
    <text evidence="5">Binds 2 divalent metal cations per subunit.</text>
</comment>
<reference evidence="6" key="1">
    <citation type="journal article" date="2021" name="PeerJ">
        <title>Extensive microbial diversity within the chicken gut microbiome revealed by metagenomics and culture.</title>
        <authorList>
            <person name="Gilroy R."/>
            <person name="Ravi A."/>
            <person name="Getino M."/>
            <person name="Pursley I."/>
            <person name="Horton D.L."/>
            <person name="Alikhan N.F."/>
            <person name="Baker D."/>
            <person name="Gharbi K."/>
            <person name="Hall N."/>
            <person name="Watson M."/>
            <person name="Adriaenssens E.M."/>
            <person name="Foster-Nyarko E."/>
            <person name="Jarju S."/>
            <person name="Secka A."/>
            <person name="Antonio M."/>
            <person name="Oren A."/>
            <person name="Chaudhuri R.R."/>
            <person name="La Ragione R."/>
            <person name="Hildebrand F."/>
            <person name="Pallen M.J."/>
        </authorList>
    </citation>
    <scope>NUCLEOTIDE SEQUENCE</scope>
    <source>
        <strain evidence="6">CHK196-3914</strain>
    </source>
</reference>
<dbReference type="Pfam" id="PF05343">
    <property type="entry name" value="Peptidase_M42"/>
    <property type="match status" value="1"/>
</dbReference>
<comment type="similarity">
    <text evidence="3">Belongs to the peptidase M42 family.</text>
</comment>
<dbReference type="PIRSF" id="PIRSF001123">
    <property type="entry name" value="PepA_GA"/>
    <property type="match status" value="1"/>
</dbReference>
<dbReference type="AlphaFoldDB" id="A0A9D2K0H1"/>
<evidence type="ECO:0000256" key="2">
    <source>
        <dbReference type="ARBA" id="ARBA00022801"/>
    </source>
</evidence>